<feature type="non-terminal residue" evidence="3">
    <location>
        <position position="1214"/>
    </location>
</feature>
<sequence>MSVAQDETVVHHRAYGSSPTPNSKEYGLASILNNGNGNGATVVSDGGPRRSTPLAAPPAAALPTPSNRPVEGISDHTAPNYYHNPNDPTTTTATIPPTTASPSNPPSVNDPPKMRAAPHSAEAVRVPSPAAPAPATAVSASGSPVPTDLKPSSETSAAVTKDVSPVPTSSTSSTTATATADEMPFHQSGKTRPTLTAPASPPPSPPGAAGAMGAVGATTTSTATAVMVDSPQGLSSSTAPQSTTPTPVRGGSLASLIHSTHREVDVPESSASVTSEQQRREMHGGTPLSPTSMSHGTHSRKDSAATMASASASTPGGAATTTTTTSAGGLDSPLKGPRESGAGDPMDIDPPTSTRPAGELGGTSTPTGLGGRAPTMASLPYHHPSRSPLARPHSATAVLSSSSLVGGGSGNVQSSQPQPHRAQASPTPTPTSSSQQPHTHAPKAGYPSATHAGTTPTATASSHQRRHSLSRPASHVHTRSHSGRLVGTPTNSTATSIAGAVAPGGGGPSSASGPLSQPQPAPQPRPLSPDSHIPGFKLSEASAASVAAGGGDERDSEFTRMRTVDYKELRNRLDQLSSQNEELYAEREHAARQMNIENKRRAALARDVNDWIRSGENLLRSFADSLTMPTPTFNGRGHALDSAGGVSLSSGMVYDRLPREKTLSVVMPATPSTHGRPGSGYGAGHDGYPMHHSAPPTHSESAMHYSRSAAGQAPRPTHNSSNSQSLRRSRRPSSDDLAEIHGGKRVKANNGTFIRTSPDASERTGFASHSGPASASSSSHPLSRMIGAGEYTSYPTSHHRASGSLGSGFEHGRDSPLNRRMMVGREDDEDEFPSPRRTFVAPTSAQTVIGNGHISNLAASRTGHVRDARVTALAGDDADAIGSPDGDTTVHESLMEMVDEEDQDGARPMRGLRHVRGVGMRNGSRSSINSQDIDDMLAEVVDDESVRRGNGSLRSSAKPRYRSNLSGTAQAGGGTSTFPIHLGGHSEAHSPGQTRSYTPSSQPPSKFAPVPSASPVPQPSNSRGFVFRNTDAADMEAQAQARSPEDLGHRPSLSGSGSFNGAQTSPPGTSGNPVTTQFLPPQSGPPQPKKIYHSKVTGQVIGSQHSSMMNPSPSAPVESSQPSRAVQPTSSFTIDGLPKRTCKQCGQPGRYKDNKCVEKWGPGPQGPGTVCDRCRKKMKRVEKRATQDSAAMNAALSHHQYPIAPAPSGSFTTQ</sequence>
<reference evidence="3 4" key="1">
    <citation type="submission" date="2014-04" db="EMBL/GenBank/DDBJ databases">
        <authorList>
            <consortium name="DOE Joint Genome Institute"/>
            <person name="Kuo A."/>
            <person name="Zuccaro A."/>
            <person name="Kohler A."/>
            <person name="Nagy L.G."/>
            <person name="Floudas D."/>
            <person name="Copeland A."/>
            <person name="Barry K.W."/>
            <person name="Cichocki N."/>
            <person name="Veneault-Fourrey C."/>
            <person name="LaButti K."/>
            <person name="Lindquist E.A."/>
            <person name="Lipzen A."/>
            <person name="Lundell T."/>
            <person name="Morin E."/>
            <person name="Murat C."/>
            <person name="Sun H."/>
            <person name="Tunlid A."/>
            <person name="Henrissat B."/>
            <person name="Grigoriev I.V."/>
            <person name="Hibbett D.S."/>
            <person name="Martin F."/>
            <person name="Nordberg H.P."/>
            <person name="Cantor M.N."/>
            <person name="Hua S.X."/>
        </authorList>
    </citation>
    <scope>NUCLEOTIDE SEQUENCE [LARGE SCALE GENOMIC DNA]</scope>
    <source>
        <strain evidence="3 4">MAFF 305830</strain>
    </source>
</reference>
<feature type="compositionally biased region" description="Low complexity" evidence="2">
    <location>
        <begin position="207"/>
        <end position="228"/>
    </location>
</feature>
<feature type="region of interest" description="Disordered" evidence="2">
    <location>
        <begin position="1"/>
        <end position="535"/>
    </location>
</feature>
<name>A0A0C2WA59_SERVB</name>
<evidence type="ECO:0000313" key="3">
    <source>
        <dbReference type="EMBL" id="KIM23318.1"/>
    </source>
</evidence>
<proteinExistence type="predicted"/>
<keyword evidence="4" id="KW-1185">Reference proteome</keyword>
<reference evidence="4" key="2">
    <citation type="submission" date="2015-01" db="EMBL/GenBank/DDBJ databases">
        <title>Evolutionary Origins and Diversification of the Mycorrhizal Mutualists.</title>
        <authorList>
            <consortium name="DOE Joint Genome Institute"/>
            <consortium name="Mycorrhizal Genomics Consortium"/>
            <person name="Kohler A."/>
            <person name="Kuo A."/>
            <person name="Nagy L.G."/>
            <person name="Floudas D."/>
            <person name="Copeland A."/>
            <person name="Barry K.W."/>
            <person name="Cichocki N."/>
            <person name="Veneault-Fourrey C."/>
            <person name="LaButti K."/>
            <person name="Lindquist E.A."/>
            <person name="Lipzen A."/>
            <person name="Lundell T."/>
            <person name="Morin E."/>
            <person name="Murat C."/>
            <person name="Riley R."/>
            <person name="Ohm R."/>
            <person name="Sun H."/>
            <person name="Tunlid A."/>
            <person name="Henrissat B."/>
            <person name="Grigoriev I.V."/>
            <person name="Hibbett D.S."/>
            <person name="Martin F."/>
        </authorList>
    </citation>
    <scope>NUCLEOTIDE SEQUENCE [LARGE SCALE GENOMIC DNA]</scope>
    <source>
        <strain evidence="4">MAFF 305830</strain>
    </source>
</reference>
<dbReference type="OrthoDB" id="2162994at2759"/>
<organism evidence="3 4">
    <name type="scientific">Serendipita vermifera MAFF 305830</name>
    <dbReference type="NCBI Taxonomy" id="933852"/>
    <lineage>
        <taxon>Eukaryota</taxon>
        <taxon>Fungi</taxon>
        <taxon>Dikarya</taxon>
        <taxon>Basidiomycota</taxon>
        <taxon>Agaricomycotina</taxon>
        <taxon>Agaricomycetes</taxon>
        <taxon>Sebacinales</taxon>
        <taxon>Serendipitaceae</taxon>
        <taxon>Serendipita</taxon>
    </lineage>
</organism>
<keyword evidence="1" id="KW-0175">Coiled coil</keyword>
<feature type="compositionally biased region" description="Polar residues" evidence="2">
    <location>
        <begin position="31"/>
        <end position="41"/>
    </location>
</feature>
<gene>
    <name evidence="3" type="ORF">M408DRAFT_332408</name>
</gene>
<accession>A0A0C2WA59</accession>
<feature type="compositionally biased region" description="Polar residues" evidence="2">
    <location>
        <begin position="991"/>
        <end position="1000"/>
    </location>
</feature>
<dbReference type="HOGENOM" id="CLU_269445_0_0_1"/>
<feature type="region of interest" description="Disordered" evidence="2">
    <location>
        <begin position="1103"/>
        <end position="1135"/>
    </location>
</feature>
<feature type="compositionally biased region" description="Basic and acidic residues" evidence="2">
    <location>
        <begin position="732"/>
        <end position="742"/>
    </location>
</feature>
<feature type="compositionally biased region" description="Low complexity" evidence="2">
    <location>
        <begin position="304"/>
        <end position="329"/>
    </location>
</feature>
<feature type="compositionally biased region" description="Polar residues" evidence="2">
    <location>
        <begin position="1053"/>
        <end position="1080"/>
    </location>
</feature>
<feature type="compositionally biased region" description="Low complexity" evidence="2">
    <location>
        <begin position="84"/>
        <end position="102"/>
    </location>
</feature>
<feature type="compositionally biased region" description="Low complexity" evidence="2">
    <location>
        <begin position="767"/>
        <end position="783"/>
    </location>
</feature>
<feature type="region of interest" description="Disordered" evidence="2">
    <location>
        <begin position="666"/>
        <end position="816"/>
    </location>
</feature>
<feature type="compositionally biased region" description="Low complexity" evidence="2">
    <location>
        <begin position="235"/>
        <end position="247"/>
    </location>
</feature>
<dbReference type="Proteomes" id="UP000054097">
    <property type="component" value="Unassembled WGS sequence"/>
</dbReference>
<evidence type="ECO:0000256" key="2">
    <source>
        <dbReference type="SAM" id="MobiDB-lite"/>
    </source>
</evidence>
<dbReference type="EMBL" id="KN824339">
    <property type="protein sequence ID" value="KIM23318.1"/>
    <property type="molecule type" value="Genomic_DNA"/>
</dbReference>
<feature type="compositionally biased region" description="Low complexity" evidence="2">
    <location>
        <begin position="447"/>
        <end position="462"/>
    </location>
</feature>
<feature type="compositionally biased region" description="Low complexity" evidence="2">
    <location>
        <begin position="49"/>
        <end position="65"/>
    </location>
</feature>
<evidence type="ECO:0000256" key="1">
    <source>
        <dbReference type="SAM" id="Coils"/>
    </source>
</evidence>
<feature type="compositionally biased region" description="Polar residues" evidence="2">
    <location>
        <begin position="1103"/>
        <end position="1133"/>
    </location>
</feature>
<feature type="compositionally biased region" description="Pro residues" evidence="2">
    <location>
        <begin position="517"/>
        <end position="527"/>
    </location>
</feature>
<evidence type="ECO:0000313" key="4">
    <source>
        <dbReference type="Proteomes" id="UP000054097"/>
    </source>
</evidence>
<feature type="coiled-coil region" evidence="1">
    <location>
        <begin position="566"/>
        <end position="593"/>
    </location>
</feature>
<feature type="compositionally biased region" description="Basic residues" evidence="2">
    <location>
        <begin position="463"/>
        <end position="482"/>
    </location>
</feature>
<feature type="compositionally biased region" description="Low complexity" evidence="2">
    <location>
        <begin position="430"/>
        <end position="439"/>
    </location>
</feature>
<feature type="compositionally biased region" description="Low complexity" evidence="2">
    <location>
        <begin position="168"/>
        <end position="180"/>
    </location>
</feature>
<dbReference type="STRING" id="933852.A0A0C2WA59"/>
<feature type="compositionally biased region" description="Low complexity" evidence="2">
    <location>
        <begin position="120"/>
        <end position="146"/>
    </location>
</feature>
<feature type="region of interest" description="Disordered" evidence="2">
    <location>
        <begin position="945"/>
        <end position="1091"/>
    </location>
</feature>
<protein>
    <submittedName>
        <fullName evidence="3">Uncharacterized protein</fullName>
    </submittedName>
</protein>
<feature type="compositionally biased region" description="Polar residues" evidence="2">
    <location>
        <begin position="749"/>
        <end position="759"/>
    </location>
</feature>
<dbReference type="AlphaFoldDB" id="A0A0C2WA59"/>